<gene>
    <name evidence="2" type="ORF">HU230_03465</name>
</gene>
<dbReference type="EMBL" id="JABWSX010000001">
    <property type="protein sequence ID" value="NVL04823.1"/>
    <property type="molecule type" value="Genomic_DNA"/>
</dbReference>
<dbReference type="RefSeq" id="WP_176528996.1">
    <property type="nucleotide sequence ID" value="NZ_CP088022.1"/>
</dbReference>
<dbReference type="Pfam" id="PF15731">
    <property type="entry name" value="MqsA_antitoxin"/>
    <property type="match status" value="1"/>
</dbReference>
<dbReference type="SUPFAM" id="SSF47413">
    <property type="entry name" value="lambda repressor-like DNA-binding domains"/>
    <property type="match status" value="1"/>
</dbReference>
<dbReference type="GO" id="GO:0003677">
    <property type="term" value="F:DNA binding"/>
    <property type="evidence" value="ECO:0007669"/>
    <property type="project" value="InterPro"/>
</dbReference>
<dbReference type="InterPro" id="IPR010982">
    <property type="entry name" value="Lambda_DNA-bd_dom_sf"/>
</dbReference>
<evidence type="ECO:0000259" key="1">
    <source>
        <dbReference type="PROSITE" id="PS50943"/>
    </source>
</evidence>
<dbReference type="InterPro" id="IPR032758">
    <property type="entry name" value="MqsA/HigA-2"/>
</dbReference>
<dbReference type="InterPro" id="IPR022452">
    <property type="entry name" value="MqsA"/>
</dbReference>
<comment type="caution">
    <text evidence="2">The sequence shown here is derived from an EMBL/GenBank/DDBJ whole genome shotgun (WGS) entry which is preliminary data.</text>
</comment>
<name>A0A973WHW4_9BRAD</name>
<dbReference type="Gene3D" id="1.10.260.40">
    <property type="entry name" value="lambda repressor-like DNA-binding domains"/>
    <property type="match status" value="1"/>
</dbReference>
<protein>
    <submittedName>
        <fullName evidence="2">Type II toxin-antitoxin system MqsA family antitoxin</fullName>
    </submittedName>
</protein>
<sequence>MTKSKPTELTPQDIRRIRAKIGLSQVEAGELLGGGPRAFTKYESGTIKPASATANILRLLDANPSAIITLSGGKVAPMEADSTGPFQVTGKHIAALSPRKFMVLMRRLLDGEAWSGNLPMDGIHVAANITAADGGEDARIEWQNGPDRTKFLPSRIAQFQLKAGPISPAEAGADVVTPTGEVKSMVRDALEKGGTYILACGHSYENKLVKARAESIRKALAKAGLKVRPDQIQFRDADQLASWVNILPPVAAWVLEQTQPGLVGPFKDWTHWAGRFEGLSWVPDPRLPPFREKLRALVGKPRGAARVVGLSGVGKSRLTHETLGPTEEEEASGVQLSDLVLYSVESEAGAVAIKGIVQNLVDSSFRALVVVDRCPLESHHDLVAMVRRAGSRVSLITIDHDVPPSVQGDDELLMVDPASDAVVEGMIKQIAPDLPSEDHRRLLRFARGFPQMATLLGQAWLSDMPIAAATDDELIDRILLGRRPTDPALLKDAGMLLGAFRLLGITGELNDLAQVAGFTRGRSVDDLRAAFADLQGRGVVQQHGRLVSLQPKPLALALAERQWRQWGQETWDDVLAGNLPERLRQNAAWQLALLNTGPVAPQVARHLIRFDGPFAALEALGQEGAGDVVSAMAEIDAEAVVTLLEHILNPLSIKRLVGVGGDLRRGLVRALEKIAFIDTTFERAALLLLKLAVAENEQWANNSVGQFKALFPVFGGNTVASVAPRLRLLDELLQRNDPLEMPIVIDALLDASSMHSRASFMGPETHGSRPQLVPWQPKYWKDAWDYVIACVDRLVAIGLRDDALGASARDGIAHEFRSYVDGGLIDHVERWVAQVQAVHPYWPAALNALGDVLQYDLEGLKNDEEARVRKLIADLSPRDIASRIRLLVTEMPWDYPADAKLEFHEREKYQTDTVRALAKEALGQPETLQASLNALSRDEQRMSVAFGKAIAELAGDPLAWEESIKRAYAATPEGSRNYGLVTGYYSGLAAQHPAVVAAYKNGAITSHIFAPTLPFLCLLLGITADDVRLVCKGLKSGTLPPSAMSHWSMGGVFSKLDAASAAPLFNQLLDMDSVAYSVALDVMGMFVHSNRDRLEELRPQIMLAVKHVGKRPKRSGSQMSAHHFEHVVAWLLKRGRDDADARVAAGKLANYLAASPDGDAAKMIKPLLPIMFTNFASIVWPVFGNAIIRDRATAWRIERAIGDGFSFADTKQPAVLHVPEDILFSWAHANPDGGPAFLARTLPVLNSRAPGAERGFHPLMMRLLNEFGDRDDVRRYVMQNMHTFGWSGSLTTYFALYEEPLRSLFEHPIGALRRWATVAHTQMRKQVESAKRDDDEQDAQWNA</sequence>
<dbReference type="InterPro" id="IPR001387">
    <property type="entry name" value="Cro/C1-type_HTH"/>
</dbReference>
<feature type="domain" description="HTH cro/C1-type" evidence="1">
    <location>
        <begin position="14"/>
        <end position="67"/>
    </location>
</feature>
<organism evidence="2">
    <name type="scientific">Bradyrhizobium quebecense</name>
    <dbReference type="NCBI Taxonomy" id="2748629"/>
    <lineage>
        <taxon>Bacteria</taxon>
        <taxon>Pseudomonadati</taxon>
        <taxon>Pseudomonadota</taxon>
        <taxon>Alphaproteobacteria</taxon>
        <taxon>Hyphomicrobiales</taxon>
        <taxon>Nitrobacteraceae</taxon>
        <taxon>Bradyrhizobium</taxon>
    </lineage>
</organism>
<dbReference type="PROSITE" id="PS50943">
    <property type="entry name" value="HTH_CROC1"/>
    <property type="match status" value="1"/>
</dbReference>
<dbReference type="SMART" id="SM00530">
    <property type="entry name" value="HTH_XRE"/>
    <property type="match status" value="1"/>
</dbReference>
<accession>A0A973WHW4</accession>
<dbReference type="CDD" id="cd00093">
    <property type="entry name" value="HTH_XRE"/>
    <property type="match status" value="1"/>
</dbReference>
<reference evidence="2" key="1">
    <citation type="submission" date="2020-06" db="EMBL/GenBank/DDBJ databases">
        <title>Whole Genome Sequence of Bradyrhizobium sp. Strain 66S1MB.</title>
        <authorList>
            <person name="Bromfield E."/>
            <person name="Cloutier S."/>
        </authorList>
    </citation>
    <scope>NUCLEOTIDE SEQUENCE</scope>
    <source>
        <strain evidence="2">66S1MB</strain>
    </source>
</reference>
<proteinExistence type="predicted"/>
<dbReference type="NCBIfam" id="TIGR03830">
    <property type="entry name" value="CxxCG_CxxCG_HTH"/>
    <property type="match status" value="1"/>
</dbReference>
<evidence type="ECO:0000313" key="2">
    <source>
        <dbReference type="EMBL" id="NVL04823.1"/>
    </source>
</evidence>